<evidence type="ECO:0000256" key="1">
    <source>
        <dbReference type="PROSITE-ProRule" id="PRU00047"/>
    </source>
</evidence>
<evidence type="ECO:0000313" key="4">
    <source>
        <dbReference type="EMBL" id="WMV29272.1"/>
    </source>
</evidence>
<keyword evidence="1" id="KW-0863">Zinc-finger</keyword>
<feature type="compositionally biased region" description="Basic residues" evidence="2">
    <location>
        <begin position="71"/>
        <end position="85"/>
    </location>
</feature>
<keyword evidence="1" id="KW-0862">Zinc</keyword>
<evidence type="ECO:0000313" key="5">
    <source>
        <dbReference type="Proteomes" id="UP001234989"/>
    </source>
</evidence>
<feature type="compositionally biased region" description="Basic and acidic residues" evidence="2">
    <location>
        <begin position="48"/>
        <end position="58"/>
    </location>
</feature>
<proteinExistence type="predicted"/>
<protein>
    <recommendedName>
        <fullName evidence="3">CCHC-type domain-containing protein</fullName>
    </recommendedName>
</protein>
<reference evidence="4" key="1">
    <citation type="submission" date="2023-08" db="EMBL/GenBank/DDBJ databases">
        <title>A de novo genome assembly of Solanum verrucosum Schlechtendal, a Mexican diploid species geographically isolated from the other diploid A-genome species in potato relatives.</title>
        <authorList>
            <person name="Hosaka K."/>
        </authorList>
    </citation>
    <scope>NUCLEOTIDE SEQUENCE</scope>
    <source>
        <tissue evidence="4">Young leaves</tissue>
    </source>
</reference>
<dbReference type="PANTHER" id="PTHR34482">
    <property type="entry name" value="DNA DAMAGE-INDUCIBLE PROTEIN 1-LIKE"/>
    <property type="match status" value="1"/>
</dbReference>
<keyword evidence="1" id="KW-0479">Metal-binding</keyword>
<dbReference type="InterPro" id="IPR001878">
    <property type="entry name" value="Znf_CCHC"/>
</dbReference>
<sequence>MVDDMMSRMILFIIGLTRLSSKESKAAMLIGYMGIARLMIHVQQVDEDQLRDKEEFKNKRAKTSGNESRQQKARSTRSQGRKAQRGTKTFAFAKCGRNHSGMCRDGSTSCFKCGQNGHFMRECPKRRQSNGNEGNRARPSSVAPPDRAASR</sequence>
<dbReference type="InterPro" id="IPR036875">
    <property type="entry name" value="Znf_CCHC_sf"/>
</dbReference>
<organism evidence="4 5">
    <name type="scientific">Solanum verrucosum</name>
    <dbReference type="NCBI Taxonomy" id="315347"/>
    <lineage>
        <taxon>Eukaryota</taxon>
        <taxon>Viridiplantae</taxon>
        <taxon>Streptophyta</taxon>
        <taxon>Embryophyta</taxon>
        <taxon>Tracheophyta</taxon>
        <taxon>Spermatophyta</taxon>
        <taxon>Magnoliopsida</taxon>
        <taxon>eudicotyledons</taxon>
        <taxon>Gunneridae</taxon>
        <taxon>Pentapetalae</taxon>
        <taxon>asterids</taxon>
        <taxon>lamiids</taxon>
        <taxon>Solanales</taxon>
        <taxon>Solanaceae</taxon>
        <taxon>Solanoideae</taxon>
        <taxon>Solaneae</taxon>
        <taxon>Solanum</taxon>
    </lineage>
</organism>
<accession>A0AAF0TQP9</accession>
<dbReference type="EMBL" id="CP133616">
    <property type="protein sequence ID" value="WMV29272.1"/>
    <property type="molecule type" value="Genomic_DNA"/>
</dbReference>
<dbReference type="Gene3D" id="4.10.60.10">
    <property type="entry name" value="Zinc finger, CCHC-type"/>
    <property type="match status" value="1"/>
</dbReference>
<feature type="domain" description="CCHC-type" evidence="3">
    <location>
        <begin position="110"/>
        <end position="125"/>
    </location>
</feature>
<dbReference type="Proteomes" id="UP001234989">
    <property type="component" value="Chromosome 5"/>
</dbReference>
<name>A0AAF0TQP9_SOLVR</name>
<keyword evidence="5" id="KW-1185">Reference proteome</keyword>
<dbReference type="GO" id="GO:0003676">
    <property type="term" value="F:nucleic acid binding"/>
    <property type="evidence" value="ECO:0007669"/>
    <property type="project" value="InterPro"/>
</dbReference>
<dbReference type="SUPFAM" id="SSF57756">
    <property type="entry name" value="Retrovirus zinc finger-like domains"/>
    <property type="match status" value="1"/>
</dbReference>
<dbReference type="PROSITE" id="PS50158">
    <property type="entry name" value="ZF_CCHC"/>
    <property type="match status" value="1"/>
</dbReference>
<gene>
    <name evidence="4" type="ORF">MTR67_022657</name>
</gene>
<dbReference type="Pfam" id="PF00098">
    <property type="entry name" value="zf-CCHC"/>
    <property type="match status" value="1"/>
</dbReference>
<evidence type="ECO:0000259" key="3">
    <source>
        <dbReference type="PROSITE" id="PS50158"/>
    </source>
</evidence>
<dbReference type="GO" id="GO:0008270">
    <property type="term" value="F:zinc ion binding"/>
    <property type="evidence" value="ECO:0007669"/>
    <property type="project" value="UniProtKB-KW"/>
</dbReference>
<dbReference type="AlphaFoldDB" id="A0AAF0TQP9"/>
<evidence type="ECO:0000256" key="2">
    <source>
        <dbReference type="SAM" id="MobiDB-lite"/>
    </source>
</evidence>
<dbReference type="PANTHER" id="PTHR34482:SF57">
    <property type="entry name" value="RETROTRANSPOSON GAG DOMAIN-CONTAINING PROTEIN"/>
    <property type="match status" value="1"/>
</dbReference>
<feature type="region of interest" description="Disordered" evidence="2">
    <location>
        <begin position="121"/>
        <end position="151"/>
    </location>
</feature>
<feature type="region of interest" description="Disordered" evidence="2">
    <location>
        <begin position="47"/>
        <end position="91"/>
    </location>
</feature>
<dbReference type="SMART" id="SM00343">
    <property type="entry name" value="ZnF_C2HC"/>
    <property type="match status" value="1"/>
</dbReference>